<dbReference type="AlphaFoldDB" id="A0A372LJR6"/>
<keyword evidence="8" id="KW-1185">Reference proteome</keyword>
<feature type="DNA-binding region" description="H-T-H motif" evidence="5">
    <location>
        <begin position="25"/>
        <end position="44"/>
    </location>
</feature>
<evidence type="ECO:0000313" key="7">
    <source>
        <dbReference type="EMBL" id="RFU66371.1"/>
    </source>
</evidence>
<evidence type="ECO:0000256" key="5">
    <source>
        <dbReference type="PROSITE-ProRule" id="PRU00335"/>
    </source>
</evidence>
<comment type="caution">
    <text evidence="7">The sequence shown here is derived from an EMBL/GenBank/DDBJ whole genome shotgun (WGS) entry which is preliminary data.</text>
</comment>
<dbReference type="EMBL" id="QVTE01000051">
    <property type="protein sequence ID" value="RFU66371.1"/>
    <property type="molecule type" value="Genomic_DNA"/>
</dbReference>
<dbReference type="PANTHER" id="PTHR43479:SF22">
    <property type="entry name" value="TRANSCRIPTIONAL REGULATOR, TETR FAMILY"/>
    <property type="match status" value="1"/>
</dbReference>
<dbReference type="GO" id="GO:0003677">
    <property type="term" value="F:DNA binding"/>
    <property type="evidence" value="ECO:0007669"/>
    <property type="project" value="UniProtKB-UniRule"/>
</dbReference>
<dbReference type="InterPro" id="IPR009057">
    <property type="entry name" value="Homeodomain-like_sf"/>
</dbReference>
<proteinExistence type="predicted"/>
<protein>
    <submittedName>
        <fullName evidence="7">TetR/AcrR family transcriptional regulator</fullName>
    </submittedName>
</protein>
<evidence type="ECO:0000256" key="1">
    <source>
        <dbReference type="ARBA" id="ARBA00022491"/>
    </source>
</evidence>
<sequence>MNERKQHVIKAAHQLFIEKGFQATSIQDILDYSGISKGTFYNYFSSKNELLLALFKSILENTEKERNELLIGQDPADIKIFIKQVELHLITNRRKRLITLFEEVLVSNDEDLKQFMRIGQVKVLRWLYKRFIQIFGKEKQPYLLDCAIMFMGILHNNLKYNARANGSIINYHQIVRYSVDRIAGIVKEVAEAGDQLIQPELLESWLPESNSANPAFRQRLRSIVLSVKKKLSNCGDQFRYVELLNFIEEELLHSKTPRMFLIESALSSLKAGNLDISELEQIVHSLSSETK</sequence>
<evidence type="ECO:0000259" key="6">
    <source>
        <dbReference type="PROSITE" id="PS50977"/>
    </source>
</evidence>
<dbReference type="InterPro" id="IPR050624">
    <property type="entry name" value="HTH-type_Tx_Regulator"/>
</dbReference>
<dbReference type="SUPFAM" id="SSF46689">
    <property type="entry name" value="Homeodomain-like"/>
    <property type="match status" value="1"/>
</dbReference>
<dbReference type="OrthoDB" id="9812993at2"/>
<keyword evidence="4" id="KW-0804">Transcription</keyword>
<dbReference type="GO" id="GO:0045892">
    <property type="term" value="P:negative regulation of DNA-templated transcription"/>
    <property type="evidence" value="ECO:0007669"/>
    <property type="project" value="UniProtKB-ARBA"/>
</dbReference>
<dbReference type="Gene3D" id="1.10.357.10">
    <property type="entry name" value="Tetracycline Repressor, domain 2"/>
    <property type="match status" value="1"/>
</dbReference>
<dbReference type="PRINTS" id="PR00455">
    <property type="entry name" value="HTHTETR"/>
</dbReference>
<dbReference type="FunFam" id="1.10.10.60:FF:000141">
    <property type="entry name" value="TetR family transcriptional regulator"/>
    <property type="match status" value="1"/>
</dbReference>
<accession>A0A372LJR6</accession>
<keyword evidence="1" id="KW-0678">Repressor</keyword>
<keyword evidence="3 5" id="KW-0238">DNA-binding</keyword>
<dbReference type="PROSITE" id="PS50977">
    <property type="entry name" value="HTH_TETR_2"/>
    <property type="match status" value="1"/>
</dbReference>
<keyword evidence="2" id="KW-0805">Transcription regulation</keyword>
<organism evidence="7 8">
    <name type="scientific">Peribacillus saganii</name>
    <dbReference type="NCBI Taxonomy" id="2303992"/>
    <lineage>
        <taxon>Bacteria</taxon>
        <taxon>Bacillati</taxon>
        <taxon>Bacillota</taxon>
        <taxon>Bacilli</taxon>
        <taxon>Bacillales</taxon>
        <taxon>Bacillaceae</taxon>
        <taxon>Peribacillus</taxon>
    </lineage>
</organism>
<evidence type="ECO:0000256" key="2">
    <source>
        <dbReference type="ARBA" id="ARBA00023015"/>
    </source>
</evidence>
<feature type="domain" description="HTH tetR-type" evidence="6">
    <location>
        <begin position="2"/>
        <end position="62"/>
    </location>
</feature>
<dbReference type="InterPro" id="IPR023772">
    <property type="entry name" value="DNA-bd_HTH_TetR-type_CS"/>
</dbReference>
<dbReference type="Pfam" id="PF00440">
    <property type="entry name" value="TetR_N"/>
    <property type="match status" value="1"/>
</dbReference>
<evidence type="ECO:0000256" key="3">
    <source>
        <dbReference type="ARBA" id="ARBA00023125"/>
    </source>
</evidence>
<dbReference type="PROSITE" id="PS01081">
    <property type="entry name" value="HTH_TETR_1"/>
    <property type="match status" value="1"/>
</dbReference>
<name>A0A372LJR6_9BACI</name>
<dbReference type="Proteomes" id="UP000264541">
    <property type="component" value="Unassembled WGS sequence"/>
</dbReference>
<dbReference type="PANTHER" id="PTHR43479">
    <property type="entry name" value="ACREF/ENVCD OPERON REPRESSOR-RELATED"/>
    <property type="match status" value="1"/>
</dbReference>
<reference evidence="7 8" key="1">
    <citation type="submission" date="2018-08" db="EMBL/GenBank/DDBJ databases">
        <title>Bacillus chawlae sp. nov., Bacillus glennii sp. nov., and Bacillus saganii sp. nov. Isolated from the Vehicle Assembly Building at Kennedy Space Center where the Viking Spacecraft were Assembled.</title>
        <authorList>
            <person name="Seuylemezian A."/>
            <person name="Vaishampayan P."/>
        </authorList>
    </citation>
    <scope>NUCLEOTIDE SEQUENCE [LARGE SCALE GENOMIC DNA]</scope>
    <source>
        <strain evidence="7 8">V47-23a</strain>
    </source>
</reference>
<dbReference type="InterPro" id="IPR001647">
    <property type="entry name" value="HTH_TetR"/>
</dbReference>
<dbReference type="RefSeq" id="WP_117327955.1">
    <property type="nucleotide sequence ID" value="NZ_QVTE01000051.1"/>
</dbReference>
<gene>
    <name evidence="7" type="ORF">D0469_17205</name>
</gene>
<evidence type="ECO:0000256" key="4">
    <source>
        <dbReference type="ARBA" id="ARBA00023163"/>
    </source>
</evidence>
<evidence type="ECO:0000313" key="8">
    <source>
        <dbReference type="Proteomes" id="UP000264541"/>
    </source>
</evidence>